<reference evidence="2" key="1">
    <citation type="journal article" date="2021" name="PeerJ">
        <title>Extensive microbial diversity within the chicken gut microbiome revealed by metagenomics and culture.</title>
        <authorList>
            <person name="Gilroy R."/>
            <person name="Ravi A."/>
            <person name="Getino M."/>
            <person name="Pursley I."/>
            <person name="Horton D.L."/>
            <person name="Alikhan N.F."/>
            <person name="Baker D."/>
            <person name="Gharbi K."/>
            <person name="Hall N."/>
            <person name="Watson M."/>
            <person name="Adriaenssens E.M."/>
            <person name="Foster-Nyarko E."/>
            <person name="Jarju S."/>
            <person name="Secka A."/>
            <person name="Antonio M."/>
            <person name="Oren A."/>
            <person name="Chaudhuri R.R."/>
            <person name="La Ragione R."/>
            <person name="Hildebrand F."/>
            <person name="Pallen M.J."/>
        </authorList>
    </citation>
    <scope>NUCLEOTIDE SEQUENCE</scope>
    <source>
        <strain evidence="2">CHK169-11906</strain>
    </source>
</reference>
<evidence type="ECO:0000256" key="1">
    <source>
        <dbReference type="SAM" id="SignalP"/>
    </source>
</evidence>
<evidence type="ECO:0008006" key="4">
    <source>
        <dbReference type="Google" id="ProtNLM"/>
    </source>
</evidence>
<dbReference type="Proteomes" id="UP000824259">
    <property type="component" value="Unassembled WGS sequence"/>
</dbReference>
<accession>A0A9D2L598</accession>
<reference evidence="2" key="2">
    <citation type="submission" date="2021-04" db="EMBL/GenBank/DDBJ databases">
        <authorList>
            <person name="Gilroy R."/>
        </authorList>
    </citation>
    <scope>NUCLEOTIDE SEQUENCE</scope>
    <source>
        <strain evidence="2">CHK169-11906</strain>
    </source>
</reference>
<feature type="signal peptide" evidence="1">
    <location>
        <begin position="1"/>
        <end position="23"/>
    </location>
</feature>
<dbReference type="EMBL" id="DWYR01000025">
    <property type="protein sequence ID" value="HJA99531.1"/>
    <property type="molecule type" value="Genomic_DNA"/>
</dbReference>
<protein>
    <recommendedName>
        <fullName evidence="4">DUF4906 domain-containing protein</fullName>
    </recommendedName>
</protein>
<feature type="chain" id="PRO_5038931567" description="DUF4906 domain-containing protein" evidence="1">
    <location>
        <begin position="24"/>
        <end position="847"/>
    </location>
</feature>
<gene>
    <name evidence="2" type="ORF">H9779_08045</name>
</gene>
<comment type="caution">
    <text evidence="2">The sequence shown here is derived from an EMBL/GenBank/DDBJ whole genome shotgun (WGS) entry which is preliminary data.</text>
</comment>
<sequence length="847" mass="91971">MKAKMYLRILLAMLFLTTGLTSCNNENDPQIEPAEYSFLVEVGNITNQGAVVKVIPDQQSGAATWYCSVVEADYFSKFADDEAYLQDDLASLNKAELGNLLKSGQQEVAFGNLSASTDYVAYAYGLTIDGEVTSALAKATFTTQSGDDPIPGGELTFEISVTNISLFSADITVTPSNNEDTYYFDVSEASVFEGMNDEEILAEVTSYIIPDYLSQGPDGYTAEMLEMYAPLSPGTEYCVYAIGYNEQEGVTSALKMERFSTLAPTGEAPDLTFEVHIGDADGNNTSSMIYCHAYSPQAVSGKVLVVENAAIESVLNQGATLDEIMMYNGTDLTEEELATLVTEPGLGITYMVPAATEMMAIMKVTSEGGMSTIKNEVVTTTAAQPSDLTFEFSVTEITSNSANVTVTPSNNEDTYFFDVQEKEIIDSFEGDLQGLVDALNEAYSYYGGISGMLSQGQDSYPMTGLSAQTTYYVLAFGYNGGLTTELSTYEFTTEELAMSDLTFEITIDENAEPIPGGVNATITPSDSESYYLLAFTLADDIDMMTSDAEIVAFYEEMYGAYIGYLTVAGQYQTLPTDFGGELAMMPGAEYYLVVFGYDGGATTPVTKVRFTAGAGPDPTGTEFTFSVSDLTATTATIDVTASQEPVIYMWDIFTEQEYNDYGGTPQVFSDYINELFEYYSAAFTPVQIIAGLGAWYSGAYYDYTELEPGTTYIPFAVCVDVNGNIVDEPVVGESFTMPAAGTTSVRIDRRSSDNRFYRQMQSRPLSQAVLEQMKANRARFAAEPQRKVRGAELAIPTGRQLTGFPIISTSVATQNGTSVRPQETMTSIRAIIGDKGKGLQMRTARKI</sequence>
<evidence type="ECO:0000313" key="3">
    <source>
        <dbReference type="Proteomes" id="UP000824259"/>
    </source>
</evidence>
<evidence type="ECO:0000313" key="2">
    <source>
        <dbReference type="EMBL" id="HJA99531.1"/>
    </source>
</evidence>
<organism evidence="2 3">
    <name type="scientific">Candidatus Alistipes avicola</name>
    <dbReference type="NCBI Taxonomy" id="2838432"/>
    <lineage>
        <taxon>Bacteria</taxon>
        <taxon>Pseudomonadati</taxon>
        <taxon>Bacteroidota</taxon>
        <taxon>Bacteroidia</taxon>
        <taxon>Bacteroidales</taxon>
        <taxon>Rikenellaceae</taxon>
        <taxon>Alistipes</taxon>
    </lineage>
</organism>
<dbReference type="AlphaFoldDB" id="A0A9D2L598"/>
<dbReference type="PROSITE" id="PS51257">
    <property type="entry name" value="PROKAR_LIPOPROTEIN"/>
    <property type="match status" value="1"/>
</dbReference>
<name>A0A9D2L598_9BACT</name>
<proteinExistence type="predicted"/>
<keyword evidence="1" id="KW-0732">Signal</keyword>